<dbReference type="AlphaFoldDB" id="A0A5M9JM36"/>
<sequence length="257" mass="28990">MQPTRKILGDWLASLVEELKDHMSEGCARYPNWRSVIVGSLKKLRDVESQLNISVHLKQHKVLPSQDPTDLSPAPTSKVGTNIDERLVFTGNDWSTLDDLYWLNPINTRNLMSPEAVTTNEVVHDESSQTIIPSSQPSMHPSELIEIQKWNDPCRHSRDNPSEGALDEVHFLLPSPNSYDQSFQASPSPEFDFDVSSLYEQTLNDLKFQNFTPDSLPPAENKLNDNAMVQSHASSEHQCFQSKPHDSIHATTYVALN</sequence>
<evidence type="ECO:0000313" key="1">
    <source>
        <dbReference type="EMBL" id="KAA8570558.1"/>
    </source>
</evidence>
<protein>
    <submittedName>
        <fullName evidence="1">Uncharacterized protein</fullName>
    </submittedName>
</protein>
<name>A0A5M9JM36_MONFR</name>
<keyword evidence="2" id="KW-1185">Reference proteome</keyword>
<dbReference type="EMBL" id="VICG01000007">
    <property type="protein sequence ID" value="KAA8570558.1"/>
    <property type="molecule type" value="Genomic_DNA"/>
</dbReference>
<organism evidence="1 2">
    <name type="scientific">Monilinia fructicola</name>
    <name type="common">Brown rot fungus</name>
    <name type="synonym">Ciboria fructicola</name>
    <dbReference type="NCBI Taxonomy" id="38448"/>
    <lineage>
        <taxon>Eukaryota</taxon>
        <taxon>Fungi</taxon>
        <taxon>Dikarya</taxon>
        <taxon>Ascomycota</taxon>
        <taxon>Pezizomycotina</taxon>
        <taxon>Leotiomycetes</taxon>
        <taxon>Helotiales</taxon>
        <taxon>Sclerotiniaceae</taxon>
        <taxon>Monilinia</taxon>
    </lineage>
</organism>
<dbReference type="VEuPathDB" id="FungiDB:MFRU_031g00280"/>
<comment type="caution">
    <text evidence="1">The sequence shown here is derived from an EMBL/GenBank/DDBJ whole genome shotgun (WGS) entry which is preliminary data.</text>
</comment>
<accession>A0A5M9JM36</accession>
<evidence type="ECO:0000313" key="2">
    <source>
        <dbReference type="Proteomes" id="UP000322873"/>
    </source>
</evidence>
<reference evidence="1 2" key="1">
    <citation type="submission" date="2019-06" db="EMBL/GenBank/DDBJ databases">
        <title>Genome Sequence of the Brown Rot Fungal Pathogen Monilinia fructicola.</title>
        <authorList>
            <person name="De Miccolis Angelini R.M."/>
            <person name="Landi L."/>
            <person name="Abate D."/>
            <person name="Pollastro S."/>
            <person name="Romanazzi G."/>
            <person name="Faretra F."/>
        </authorList>
    </citation>
    <scope>NUCLEOTIDE SEQUENCE [LARGE SCALE GENOMIC DNA]</scope>
    <source>
        <strain evidence="1 2">Mfrc123</strain>
    </source>
</reference>
<dbReference type="Proteomes" id="UP000322873">
    <property type="component" value="Unassembled WGS sequence"/>
</dbReference>
<proteinExistence type="predicted"/>
<gene>
    <name evidence="1" type="ORF">EYC84_002820</name>
</gene>